<dbReference type="InParanoid" id="A0A167MHT2"/>
<dbReference type="GO" id="GO:0003677">
    <property type="term" value="F:DNA binding"/>
    <property type="evidence" value="ECO:0007669"/>
    <property type="project" value="UniProtKB-KW"/>
</dbReference>
<dbReference type="GeneID" id="28992511"/>
<keyword evidence="1" id="KW-0371">Homeobox</keyword>
<accession>A0A167MHT2</accession>
<keyword evidence="2" id="KW-1185">Reference proteome</keyword>
<gene>
    <name evidence="1" type="ORF">PHYBLDRAFT_146205</name>
</gene>
<dbReference type="RefSeq" id="XP_018290924.1">
    <property type="nucleotide sequence ID" value="XM_018431605.1"/>
</dbReference>
<keyword evidence="1" id="KW-0238">DNA-binding</keyword>
<protein>
    <submittedName>
        <fullName evidence="1">Homeodomain-like DNA binding domain-containing transcription factor</fullName>
    </submittedName>
</protein>
<dbReference type="VEuPathDB" id="FungiDB:PHYBLDRAFT_146205"/>
<evidence type="ECO:0000313" key="1">
    <source>
        <dbReference type="EMBL" id="OAD72884.1"/>
    </source>
</evidence>
<name>A0A167MHT2_PHYB8</name>
<proteinExistence type="predicted"/>
<dbReference type="EMBL" id="KV440982">
    <property type="protein sequence ID" value="OAD72884.1"/>
    <property type="molecule type" value="Genomic_DNA"/>
</dbReference>
<organism evidence="1 2">
    <name type="scientific">Phycomyces blakesleeanus (strain ATCC 8743b / DSM 1359 / FGSC 10004 / NBRC 33097 / NRRL 1555)</name>
    <dbReference type="NCBI Taxonomy" id="763407"/>
    <lineage>
        <taxon>Eukaryota</taxon>
        <taxon>Fungi</taxon>
        <taxon>Fungi incertae sedis</taxon>
        <taxon>Mucoromycota</taxon>
        <taxon>Mucoromycotina</taxon>
        <taxon>Mucoromycetes</taxon>
        <taxon>Mucorales</taxon>
        <taxon>Phycomycetaceae</taxon>
        <taxon>Phycomyces</taxon>
    </lineage>
</organism>
<reference evidence="2" key="1">
    <citation type="submission" date="2015-06" db="EMBL/GenBank/DDBJ databases">
        <title>Expansion of signal transduction pathways in fungi by whole-genome duplication.</title>
        <authorList>
            <consortium name="DOE Joint Genome Institute"/>
            <person name="Corrochano L.M."/>
            <person name="Kuo A."/>
            <person name="Marcet-Houben M."/>
            <person name="Polaino S."/>
            <person name="Salamov A."/>
            <person name="Villalobos J.M."/>
            <person name="Alvarez M.I."/>
            <person name="Avalos J."/>
            <person name="Benito E.P."/>
            <person name="Benoit I."/>
            <person name="Burger G."/>
            <person name="Camino L.P."/>
            <person name="Canovas D."/>
            <person name="Cerda-Olmedo E."/>
            <person name="Cheng J.-F."/>
            <person name="Dominguez A."/>
            <person name="Elias M."/>
            <person name="Eslava A.P."/>
            <person name="Glaser F."/>
            <person name="Grimwood J."/>
            <person name="Gutierrez G."/>
            <person name="Heitman J."/>
            <person name="Henrissat B."/>
            <person name="Iturriaga E.A."/>
            <person name="Lang B.F."/>
            <person name="Lavin J.L."/>
            <person name="Lee S."/>
            <person name="Li W."/>
            <person name="Lindquist E."/>
            <person name="Lopez-Garcia S."/>
            <person name="Luque E.M."/>
            <person name="Marcos A.T."/>
            <person name="Martin J."/>
            <person name="McCluskey K."/>
            <person name="Medina H.R."/>
            <person name="Miralles-Duran A."/>
            <person name="Miyazaki A."/>
            <person name="Munoz-Torres E."/>
            <person name="Oguiza J.A."/>
            <person name="Ohm R."/>
            <person name="Olmedo M."/>
            <person name="Orejas M."/>
            <person name="Ortiz-Castellanos L."/>
            <person name="Pisabarro A.G."/>
            <person name="Rodriguez-Romero J."/>
            <person name="Ruiz-Herrera J."/>
            <person name="Ruiz-Vazquez R."/>
            <person name="Sanz C."/>
            <person name="Schackwitz W."/>
            <person name="Schmutz J."/>
            <person name="Shahriari M."/>
            <person name="Shelest E."/>
            <person name="Silva-Franco F."/>
            <person name="Soanes D."/>
            <person name="Syed K."/>
            <person name="Tagua V.G."/>
            <person name="Talbot N.J."/>
            <person name="Thon M."/>
            <person name="De vries R.P."/>
            <person name="Wiebenga A."/>
            <person name="Yadav J.S."/>
            <person name="Braun E.L."/>
            <person name="Baker S."/>
            <person name="Garre V."/>
            <person name="Horwitz B."/>
            <person name="Torres-Martinez S."/>
            <person name="Idnurm A."/>
            <person name="Herrera-Estrella A."/>
            <person name="Gabaldon T."/>
            <person name="Grigoriev I.V."/>
        </authorList>
    </citation>
    <scope>NUCLEOTIDE SEQUENCE [LARGE SCALE GENOMIC DNA]</scope>
    <source>
        <strain evidence="2">NRRL 1555(-)</strain>
    </source>
</reference>
<dbReference type="OrthoDB" id="2283674at2759"/>
<evidence type="ECO:0000313" key="2">
    <source>
        <dbReference type="Proteomes" id="UP000077315"/>
    </source>
</evidence>
<dbReference type="AlphaFoldDB" id="A0A167MHT2"/>
<dbReference type="Proteomes" id="UP000077315">
    <property type="component" value="Unassembled WGS sequence"/>
</dbReference>
<sequence>MEGVLTEIIDPNIAFVTITSQAAFLTAKHEDKDTEIQDIPVNKIKSAKSTVNSTYRSYDDHTREEFINRMIEGPVKRGRETEKVPYKKLEKNLGRPSGFTGEPEQHIQKIVEKDPQLCAVEIIDSLTSKFEGFSISKSQINHHLKNNVFISVKNPTFEPNIKNSDKTL</sequence>